<accession>A0A2W5SCI2</accession>
<reference evidence="3 4" key="1">
    <citation type="submission" date="2017-08" db="EMBL/GenBank/DDBJ databases">
        <title>Infants hospitalized years apart are colonized by the same room-sourced microbial strains.</title>
        <authorList>
            <person name="Brooks B."/>
            <person name="Olm M.R."/>
            <person name="Firek B.A."/>
            <person name="Baker R."/>
            <person name="Thomas B.C."/>
            <person name="Morowitz M.J."/>
            <person name="Banfield J.F."/>
        </authorList>
    </citation>
    <scope>NUCLEOTIDE SEQUENCE [LARGE SCALE GENOMIC DNA]</scope>
    <source>
        <strain evidence="3">S2_005_003_R2_41</strain>
    </source>
</reference>
<dbReference type="AlphaFoldDB" id="A0A2W5SCI2"/>
<comment type="caution">
    <text evidence="3">The sequence shown here is derived from an EMBL/GenBank/DDBJ whole genome shotgun (WGS) entry which is preliminary data.</text>
</comment>
<dbReference type="CDD" id="cd07035">
    <property type="entry name" value="TPP_PYR_POX_like"/>
    <property type="match status" value="1"/>
</dbReference>
<keyword evidence="2" id="KW-0456">Lyase</keyword>
<proteinExistence type="predicted"/>
<name>A0A2W5SCI2_VARPD</name>
<dbReference type="GO" id="GO:0016831">
    <property type="term" value="F:carboxy-lyase activity"/>
    <property type="evidence" value="ECO:0007669"/>
    <property type="project" value="UniProtKB-KW"/>
</dbReference>
<evidence type="ECO:0000256" key="1">
    <source>
        <dbReference type="ARBA" id="ARBA00022793"/>
    </source>
</evidence>
<dbReference type="Gene3D" id="3.40.50.970">
    <property type="match status" value="1"/>
</dbReference>
<dbReference type="SUPFAM" id="SSF52518">
    <property type="entry name" value="Thiamin diphosphate-binding fold (THDP-binding)"/>
    <property type="match status" value="1"/>
</dbReference>
<dbReference type="EMBL" id="QFPP01000023">
    <property type="protein sequence ID" value="PZQ77343.1"/>
    <property type="molecule type" value="Genomic_DNA"/>
</dbReference>
<evidence type="ECO:0000313" key="4">
    <source>
        <dbReference type="Proteomes" id="UP000249135"/>
    </source>
</evidence>
<protein>
    <submittedName>
        <fullName evidence="3">Thiamine pyrophosphate-binding protein</fullName>
    </submittedName>
</protein>
<keyword evidence="1" id="KW-0210">Decarboxylase</keyword>
<dbReference type="PANTHER" id="PTHR42818:SF1">
    <property type="entry name" value="SULFOPYRUVATE DECARBOXYLASE"/>
    <property type="match status" value="1"/>
</dbReference>
<evidence type="ECO:0000256" key="2">
    <source>
        <dbReference type="ARBA" id="ARBA00023239"/>
    </source>
</evidence>
<dbReference type="PANTHER" id="PTHR42818">
    <property type="entry name" value="SULFOPYRUVATE DECARBOXYLASE SUBUNIT ALPHA"/>
    <property type="match status" value="1"/>
</dbReference>
<organism evidence="3 4">
    <name type="scientific">Variovorax paradoxus</name>
    <dbReference type="NCBI Taxonomy" id="34073"/>
    <lineage>
        <taxon>Bacteria</taxon>
        <taxon>Pseudomonadati</taxon>
        <taxon>Pseudomonadota</taxon>
        <taxon>Betaproteobacteria</taxon>
        <taxon>Burkholderiales</taxon>
        <taxon>Comamonadaceae</taxon>
        <taxon>Variovorax</taxon>
    </lineage>
</organism>
<gene>
    <name evidence="3" type="ORF">DI563_04105</name>
</gene>
<dbReference type="Proteomes" id="UP000249135">
    <property type="component" value="Unassembled WGS sequence"/>
</dbReference>
<evidence type="ECO:0000313" key="3">
    <source>
        <dbReference type="EMBL" id="PZQ77343.1"/>
    </source>
</evidence>
<dbReference type="InterPro" id="IPR051818">
    <property type="entry name" value="TPP_dependent_decarboxylase"/>
</dbReference>
<dbReference type="InterPro" id="IPR029061">
    <property type="entry name" value="THDP-binding"/>
</dbReference>
<sequence length="241" mass="26381">MEIPSTSVHMCSLAVFFQAFARSSSTVAKSGNSPSTMRRLQAPLSSSDLLQRSALNNTTFIPTMIIDHTQYSVPASEFVNAFESSGIEFVTTVPDMLQISLHSALERPGSKIRSINCTTEDQAIETASGLYAGGKKTAILVQNQGFFAAINSIRALGLDGRIPLFMVMGQFGREWSNLGNDPRTSKRLMVRMLEPLLETLDIPYWRLESLKDRENIGLACEAAFKRGGPTALIVGHFVGFN</sequence>